<sequence>MVSSSCMTIPIPNTRKTQKLMRKFKWKVWSHHSLDMAPNLDSKHLSGTSFSSDSDVKSAAENWLNGQGCDFCQAGLNKRSDKYLNRFGDYMEK</sequence>
<proteinExistence type="predicted"/>
<accession>A0A4Y1ZPW7</accession>
<name>A0A4Y1ZPW7_ARAVE</name>
<dbReference type="Proteomes" id="UP000499080">
    <property type="component" value="Unassembled WGS sequence"/>
</dbReference>
<keyword evidence="2" id="KW-1185">Reference proteome</keyword>
<organism evidence="1 2">
    <name type="scientific">Araneus ventricosus</name>
    <name type="common">Orbweaver spider</name>
    <name type="synonym">Epeira ventricosa</name>
    <dbReference type="NCBI Taxonomy" id="182803"/>
    <lineage>
        <taxon>Eukaryota</taxon>
        <taxon>Metazoa</taxon>
        <taxon>Ecdysozoa</taxon>
        <taxon>Arthropoda</taxon>
        <taxon>Chelicerata</taxon>
        <taxon>Arachnida</taxon>
        <taxon>Araneae</taxon>
        <taxon>Araneomorphae</taxon>
        <taxon>Entelegynae</taxon>
        <taxon>Araneoidea</taxon>
        <taxon>Araneidae</taxon>
        <taxon>Araneus</taxon>
    </lineage>
</organism>
<dbReference type="AlphaFoldDB" id="A0A4Y1ZPW7"/>
<comment type="caution">
    <text evidence="1">The sequence shown here is derived from an EMBL/GenBank/DDBJ whole genome shotgun (WGS) entry which is preliminary data.</text>
</comment>
<protein>
    <submittedName>
        <fullName evidence="1">Uncharacterized protein</fullName>
    </submittedName>
</protein>
<dbReference type="OrthoDB" id="6431520at2759"/>
<evidence type="ECO:0000313" key="1">
    <source>
        <dbReference type="EMBL" id="GBL61125.1"/>
    </source>
</evidence>
<dbReference type="EMBL" id="BGPR01151875">
    <property type="protein sequence ID" value="GBL61125.1"/>
    <property type="molecule type" value="Genomic_DNA"/>
</dbReference>
<gene>
    <name evidence="1" type="ORF">AVEN_208216_1</name>
</gene>
<reference evidence="1 2" key="1">
    <citation type="journal article" date="2019" name="Sci. Rep.">
        <title>Orb-weaving spider Araneus ventricosus genome elucidates the spidroin gene catalogue.</title>
        <authorList>
            <person name="Kono N."/>
            <person name="Nakamura H."/>
            <person name="Ohtoshi R."/>
            <person name="Moran D.A.P."/>
            <person name="Shinohara A."/>
            <person name="Yoshida Y."/>
            <person name="Fujiwara M."/>
            <person name="Mori M."/>
            <person name="Tomita M."/>
            <person name="Arakawa K."/>
        </authorList>
    </citation>
    <scope>NUCLEOTIDE SEQUENCE [LARGE SCALE GENOMIC DNA]</scope>
</reference>
<evidence type="ECO:0000313" key="2">
    <source>
        <dbReference type="Proteomes" id="UP000499080"/>
    </source>
</evidence>